<proteinExistence type="inferred from homology"/>
<dbReference type="InterPro" id="IPR042105">
    <property type="entry name" value="Ribosomal_bL31_sf"/>
</dbReference>
<dbReference type="GO" id="GO:1990904">
    <property type="term" value="C:ribonucleoprotein complex"/>
    <property type="evidence" value="ECO:0007669"/>
    <property type="project" value="UniProtKB-KW"/>
</dbReference>
<dbReference type="PANTHER" id="PTHR33280">
    <property type="entry name" value="50S RIBOSOMAL PROTEIN L31, CHLOROPLASTIC"/>
    <property type="match status" value="1"/>
</dbReference>
<organism evidence="6 7">
    <name type="scientific">Thermonema lapsum</name>
    <dbReference type="NCBI Taxonomy" id="28195"/>
    <lineage>
        <taxon>Bacteria</taxon>
        <taxon>Pseudomonadati</taxon>
        <taxon>Bacteroidota</taxon>
        <taxon>Cytophagia</taxon>
        <taxon>Cytophagales</taxon>
        <taxon>Thermonemataceae</taxon>
        <taxon>Thermonema</taxon>
    </lineage>
</organism>
<dbReference type="PANTHER" id="PTHR33280:SF1">
    <property type="entry name" value="LARGE RIBOSOMAL SUBUNIT PROTEIN BL31C"/>
    <property type="match status" value="1"/>
</dbReference>
<evidence type="ECO:0000256" key="5">
    <source>
        <dbReference type="HAMAP-Rule" id="MF_00502"/>
    </source>
</evidence>
<dbReference type="NCBIfam" id="TIGR00105">
    <property type="entry name" value="L31"/>
    <property type="match status" value="1"/>
</dbReference>
<evidence type="ECO:0000313" key="7">
    <source>
        <dbReference type="Proteomes" id="UP000537126"/>
    </source>
</evidence>
<evidence type="ECO:0000256" key="4">
    <source>
        <dbReference type="ARBA" id="ARBA00023274"/>
    </source>
</evidence>
<keyword evidence="7" id="KW-1185">Reference proteome</keyword>
<dbReference type="InterPro" id="IPR002150">
    <property type="entry name" value="Ribosomal_bL31"/>
</dbReference>
<gene>
    <name evidence="5" type="primary">rpmE2</name>
    <name evidence="6" type="ORF">FHS56_001983</name>
</gene>
<dbReference type="RefSeq" id="WP_166920252.1">
    <property type="nucleotide sequence ID" value="NZ_JAASRN010000003.1"/>
</dbReference>
<evidence type="ECO:0000256" key="2">
    <source>
        <dbReference type="ARBA" id="ARBA00011838"/>
    </source>
</evidence>
<reference evidence="6 7" key="1">
    <citation type="submission" date="2020-03" db="EMBL/GenBank/DDBJ databases">
        <title>Genomic Encyclopedia of Type Strains, Phase IV (KMG-IV): sequencing the most valuable type-strain genomes for metagenomic binning, comparative biology and taxonomic classification.</title>
        <authorList>
            <person name="Goeker M."/>
        </authorList>
    </citation>
    <scope>NUCLEOTIDE SEQUENCE [LARGE SCALE GENOMIC DNA]</scope>
    <source>
        <strain evidence="6 7">DSM 5718</strain>
    </source>
</reference>
<dbReference type="GO" id="GO:0006412">
    <property type="term" value="P:translation"/>
    <property type="evidence" value="ECO:0007669"/>
    <property type="project" value="UniProtKB-UniRule"/>
</dbReference>
<keyword evidence="3 5" id="KW-0689">Ribosomal protein</keyword>
<sequence>MKKDIHPNYQLVVFWDITSDYKFLSKSTMTSNETIEWEDGNTYPVIKVDVSAKSHPFFTGKKLVLDTTGRVEKFNRRVAKSKEMRNQN</sequence>
<evidence type="ECO:0000256" key="1">
    <source>
        <dbReference type="ARBA" id="ARBA00008196"/>
    </source>
</evidence>
<dbReference type="NCBIfam" id="NF002462">
    <property type="entry name" value="PRK01678.1"/>
    <property type="match status" value="1"/>
</dbReference>
<dbReference type="InterPro" id="IPR027493">
    <property type="entry name" value="Ribosomal_bL31_B"/>
</dbReference>
<dbReference type="GO" id="GO:0005840">
    <property type="term" value="C:ribosome"/>
    <property type="evidence" value="ECO:0007669"/>
    <property type="project" value="UniProtKB-KW"/>
</dbReference>
<dbReference type="PRINTS" id="PR01249">
    <property type="entry name" value="RIBOSOMALL31"/>
</dbReference>
<comment type="caution">
    <text evidence="6">The sequence shown here is derived from an EMBL/GenBank/DDBJ whole genome shotgun (WGS) entry which is preliminary data.</text>
</comment>
<dbReference type="EMBL" id="JAASRN010000003">
    <property type="protein sequence ID" value="NIK74458.1"/>
    <property type="molecule type" value="Genomic_DNA"/>
</dbReference>
<evidence type="ECO:0000256" key="3">
    <source>
        <dbReference type="ARBA" id="ARBA00022980"/>
    </source>
</evidence>
<dbReference type="Gene3D" id="4.10.830.30">
    <property type="entry name" value="Ribosomal protein L31"/>
    <property type="match status" value="1"/>
</dbReference>
<dbReference type="HAMAP" id="MF_00502">
    <property type="entry name" value="Ribosomal_bL31_2"/>
    <property type="match status" value="1"/>
</dbReference>
<dbReference type="Proteomes" id="UP000537126">
    <property type="component" value="Unassembled WGS sequence"/>
</dbReference>
<accession>A0A846MS18</accession>
<dbReference type="PROSITE" id="PS01143">
    <property type="entry name" value="RIBOSOMAL_L31"/>
    <property type="match status" value="1"/>
</dbReference>
<dbReference type="Pfam" id="PF01197">
    <property type="entry name" value="Ribosomal_L31"/>
    <property type="match status" value="1"/>
</dbReference>
<protein>
    <recommendedName>
        <fullName evidence="5">Large ribosomal subunit protein bL31B</fullName>
    </recommendedName>
</protein>
<comment type="subunit">
    <text evidence="2 5">Part of the 50S ribosomal subunit.</text>
</comment>
<comment type="similarity">
    <text evidence="1 5">Belongs to the bacterial ribosomal protein bL31 family. Type B subfamily.</text>
</comment>
<dbReference type="GO" id="GO:0003735">
    <property type="term" value="F:structural constituent of ribosome"/>
    <property type="evidence" value="ECO:0007669"/>
    <property type="project" value="InterPro"/>
</dbReference>
<dbReference type="AlphaFoldDB" id="A0A846MS18"/>
<keyword evidence="4 5" id="KW-0687">Ribonucleoprotein</keyword>
<evidence type="ECO:0000313" key="6">
    <source>
        <dbReference type="EMBL" id="NIK74458.1"/>
    </source>
</evidence>
<dbReference type="SUPFAM" id="SSF143800">
    <property type="entry name" value="L28p-like"/>
    <property type="match status" value="1"/>
</dbReference>
<name>A0A846MS18_9BACT</name>
<dbReference type="InterPro" id="IPR034704">
    <property type="entry name" value="Ribosomal_bL28/bL31-like_sf"/>
</dbReference>